<sequence length="291" mass="31953">MTAGVVKRARLRQFLVLSPPLLWTVLFMFVPYAILVVYSFWRAQFPLAVPDFQFGNYIEIFTDPQYLNVLLRTAKIAGLVSLLSLLLAFPYAYFLVFKVRKPGLRLTLYMAVVAPLWVSYLLRAYTWKTILGTEGLLNSFLMSTGILSEPSSVFLYNQTAMIITLTYVFIPFMVMPIYAALEKIPPSLIEASGDLGEGALATLAKITIPLAMPGIVAGFTMTFCLSFGDFISPILVGGPDGLMIANVIAAQFGAALNWPLGSALALVMLVIVLGIITASDRFERLGQARLS</sequence>
<keyword evidence="6 8" id="KW-1133">Transmembrane helix</keyword>
<evidence type="ECO:0000256" key="4">
    <source>
        <dbReference type="ARBA" id="ARBA00022475"/>
    </source>
</evidence>
<dbReference type="GO" id="GO:0055085">
    <property type="term" value="P:transmembrane transport"/>
    <property type="evidence" value="ECO:0007669"/>
    <property type="project" value="InterPro"/>
</dbReference>
<evidence type="ECO:0000256" key="5">
    <source>
        <dbReference type="ARBA" id="ARBA00022692"/>
    </source>
</evidence>
<evidence type="ECO:0000256" key="3">
    <source>
        <dbReference type="ARBA" id="ARBA00022448"/>
    </source>
</evidence>
<keyword evidence="7 8" id="KW-0472">Membrane</keyword>
<name>A0A6N6JEW1_9RHOB</name>
<dbReference type="EMBL" id="BLJE01000001">
    <property type="protein sequence ID" value="GFE63838.1"/>
    <property type="molecule type" value="Genomic_DNA"/>
</dbReference>
<evidence type="ECO:0000256" key="1">
    <source>
        <dbReference type="ARBA" id="ARBA00004651"/>
    </source>
</evidence>
<accession>A0A6N6JEW1</accession>
<evidence type="ECO:0000313" key="10">
    <source>
        <dbReference type="EMBL" id="GFE63838.1"/>
    </source>
</evidence>
<dbReference type="PANTHER" id="PTHR42929:SF1">
    <property type="entry name" value="INNER MEMBRANE ABC TRANSPORTER PERMEASE PROTEIN YDCU-RELATED"/>
    <property type="match status" value="1"/>
</dbReference>
<dbReference type="PROSITE" id="PS50928">
    <property type="entry name" value="ABC_TM1"/>
    <property type="match status" value="1"/>
</dbReference>
<feature type="transmembrane region" description="Helical" evidence="8">
    <location>
        <begin position="21"/>
        <end position="41"/>
    </location>
</feature>
<dbReference type="InterPro" id="IPR035906">
    <property type="entry name" value="MetI-like_sf"/>
</dbReference>
<dbReference type="GO" id="GO:0005886">
    <property type="term" value="C:plasma membrane"/>
    <property type="evidence" value="ECO:0007669"/>
    <property type="project" value="UniProtKB-SubCell"/>
</dbReference>
<reference evidence="10 11" key="1">
    <citation type="submission" date="2019-12" db="EMBL/GenBank/DDBJ databases">
        <title>Litoreibacter badius sp. nov., a novel bacteriochlorophyll a-containing bacterium in the genus Litoreibacter.</title>
        <authorList>
            <person name="Kanamuro M."/>
            <person name="Takabe Y."/>
            <person name="Mori K."/>
            <person name="Takaichi S."/>
            <person name="Hanada S."/>
        </authorList>
    </citation>
    <scope>NUCLEOTIDE SEQUENCE [LARGE SCALE GENOMIC DNA]</scope>
    <source>
        <strain evidence="10 11">K6</strain>
    </source>
</reference>
<keyword evidence="11" id="KW-1185">Reference proteome</keyword>
<dbReference type="Pfam" id="PF00528">
    <property type="entry name" value="BPD_transp_1"/>
    <property type="match status" value="1"/>
</dbReference>
<evidence type="ECO:0000313" key="11">
    <source>
        <dbReference type="Proteomes" id="UP000436822"/>
    </source>
</evidence>
<feature type="transmembrane region" description="Helical" evidence="8">
    <location>
        <begin position="256"/>
        <end position="279"/>
    </location>
</feature>
<comment type="similarity">
    <text evidence="2">Belongs to the binding-protein-dependent transport system permease family. CysTW subfamily.</text>
</comment>
<keyword evidence="4" id="KW-1003">Cell membrane</keyword>
<protein>
    <submittedName>
        <fullName evidence="10">Spermidine/putrescine ABC transporter permease</fullName>
    </submittedName>
</protein>
<proteinExistence type="inferred from homology"/>
<dbReference type="Proteomes" id="UP000436822">
    <property type="component" value="Unassembled WGS sequence"/>
</dbReference>
<gene>
    <name evidence="10" type="ORF">KIN_09120</name>
</gene>
<keyword evidence="5 8" id="KW-0812">Transmembrane</keyword>
<dbReference type="CDD" id="cd06261">
    <property type="entry name" value="TM_PBP2"/>
    <property type="match status" value="1"/>
</dbReference>
<dbReference type="RefSeq" id="WP_243144810.1">
    <property type="nucleotide sequence ID" value="NZ_BLJE01000001.1"/>
</dbReference>
<dbReference type="PANTHER" id="PTHR42929">
    <property type="entry name" value="INNER MEMBRANE ABC TRANSPORTER PERMEASE PROTEIN YDCU-RELATED-RELATED"/>
    <property type="match status" value="1"/>
</dbReference>
<evidence type="ECO:0000256" key="8">
    <source>
        <dbReference type="RuleBase" id="RU363032"/>
    </source>
</evidence>
<dbReference type="Gene3D" id="1.10.3720.10">
    <property type="entry name" value="MetI-like"/>
    <property type="match status" value="1"/>
</dbReference>
<keyword evidence="3 8" id="KW-0813">Transport</keyword>
<evidence type="ECO:0000256" key="2">
    <source>
        <dbReference type="ARBA" id="ARBA00007069"/>
    </source>
</evidence>
<evidence type="ECO:0000256" key="6">
    <source>
        <dbReference type="ARBA" id="ARBA00022989"/>
    </source>
</evidence>
<evidence type="ECO:0000256" key="7">
    <source>
        <dbReference type="ARBA" id="ARBA00023136"/>
    </source>
</evidence>
<organism evidence="10 11">
    <name type="scientific">Litoreibacter roseus</name>
    <dbReference type="NCBI Taxonomy" id="2601869"/>
    <lineage>
        <taxon>Bacteria</taxon>
        <taxon>Pseudomonadati</taxon>
        <taxon>Pseudomonadota</taxon>
        <taxon>Alphaproteobacteria</taxon>
        <taxon>Rhodobacterales</taxon>
        <taxon>Roseobacteraceae</taxon>
        <taxon>Litoreibacter</taxon>
    </lineage>
</organism>
<dbReference type="AlphaFoldDB" id="A0A6N6JEW1"/>
<feature type="transmembrane region" description="Helical" evidence="8">
    <location>
        <begin position="76"/>
        <end position="96"/>
    </location>
</feature>
<feature type="transmembrane region" description="Helical" evidence="8">
    <location>
        <begin position="160"/>
        <end position="181"/>
    </location>
</feature>
<feature type="domain" description="ABC transmembrane type-1" evidence="9">
    <location>
        <begin position="70"/>
        <end position="279"/>
    </location>
</feature>
<evidence type="ECO:0000259" key="9">
    <source>
        <dbReference type="PROSITE" id="PS50928"/>
    </source>
</evidence>
<feature type="transmembrane region" description="Helical" evidence="8">
    <location>
        <begin position="108"/>
        <end position="127"/>
    </location>
</feature>
<dbReference type="InterPro" id="IPR000515">
    <property type="entry name" value="MetI-like"/>
</dbReference>
<dbReference type="SUPFAM" id="SSF161098">
    <property type="entry name" value="MetI-like"/>
    <property type="match status" value="1"/>
</dbReference>
<comment type="caution">
    <text evidence="10">The sequence shown here is derived from an EMBL/GenBank/DDBJ whole genome shotgun (WGS) entry which is preliminary data.</text>
</comment>
<comment type="subcellular location">
    <subcellularLocation>
        <location evidence="1 8">Cell membrane</location>
        <topology evidence="1 8">Multi-pass membrane protein</topology>
    </subcellularLocation>
</comment>
<feature type="transmembrane region" description="Helical" evidence="8">
    <location>
        <begin position="215"/>
        <end position="236"/>
    </location>
</feature>